<proteinExistence type="predicted"/>
<feature type="compositionally biased region" description="Basic and acidic residues" evidence="1">
    <location>
        <begin position="18"/>
        <end position="34"/>
    </location>
</feature>
<evidence type="ECO:0000313" key="2">
    <source>
        <dbReference type="Proteomes" id="UP000887566"/>
    </source>
</evidence>
<protein>
    <submittedName>
        <fullName evidence="3">Uncharacterized protein</fullName>
    </submittedName>
</protein>
<keyword evidence="2" id="KW-1185">Reference proteome</keyword>
<evidence type="ECO:0000256" key="1">
    <source>
        <dbReference type="SAM" id="MobiDB-lite"/>
    </source>
</evidence>
<dbReference type="Proteomes" id="UP000887566">
    <property type="component" value="Unplaced"/>
</dbReference>
<organism evidence="2 3">
    <name type="scientific">Plectus sambesii</name>
    <dbReference type="NCBI Taxonomy" id="2011161"/>
    <lineage>
        <taxon>Eukaryota</taxon>
        <taxon>Metazoa</taxon>
        <taxon>Ecdysozoa</taxon>
        <taxon>Nematoda</taxon>
        <taxon>Chromadorea</taxon>
        <taxon>Plectida</taxon>
        <taxon>Plectina</taxon>
        <taxon>Plectoidea</taxon>
        <taxon>Plectidae</taxon>
        <taxon>Plectus</taxon>
    </lineage>
</organism>
<dbReference type="WBParaSite" id="PSAMB.scaffold553size47335.g7164.t1">
    <property type="protein sequence ID" value="PSAMB.scaffold553size47335.g7164.t1"/>
    <property type="gene ID" value="PSAMB.scaffold553size47335.g7164"/>
</dbReference>
<feature type="compositionally biased region" description="Basic residues" evidence="1">
    <location>
        <begin position="1"/>
        <end position="14"/>
    </location>
</feature>
<accession>A0A914X0R0</accession>
<reference evidence="3" key="1">
    <citation type="submission" date="2022-11" db="UniProtKB">
        <authorList>
            <consortium name="WormBaseParasite"/>
        </authorList>
    </citation>
    <scope>IDENTIFICATION</scope>
</reference>
<name>A0A914X0R0_9BILA</name>
<evidence type="ECO:0000313" key="3">
    <source>
        <dbReference type="WBParaSite" id="PSAMB.scaffold553size47335.g7164.t1"/>
    </source>
</evidence>
<sequence>MHHAQGAHGPRRQPLRVALKEGVDSKRRGGERHGAIVRRAAEPALILSLCRKRERTRRKAGLPATNYSRRAALLVMRSVGRSSAPNRFGRRSAGLRLGALRLAGSLCAPSGRTRRGACGRRIVIRTSTKRSQYAPAAEL</sequence>
<dbReference type="AlphaFoldDB" id="A0A914X0R0"/>
<feature type="region of interest" description="Disordered" evidence="1">
    <location>
        <begin position="1"/>
        <end position="35"/>
    </location>
</feature>